<dbReference type="OrthoDB" id="196493at2759"/>
<dbReference type="SUPFAM" id="SSF51445">
    <property type="entry name" value="(Trans)glycosidases"/>
    <property type="match status" value="1"/>
</dbReference>
<dbReference type="Pfam" id="PF00128">
    <property type="entry name" value="Alpha-amylase"/>
    <property type="match status" value="1"/>
</dbReference>
<evidence type="ECO:0000256" key="7">
    <source>
        <dbReference type="ARBA" id="ARBA00022801"/>
    </source>
</evidence>
<evidence type="ECO:0000256" key="1">
    <source>
        <dbReference type="ARBA" id="ARBA00000548"/>
    </source>
</evidence>
<keyword evidence="8" id="KW-0106">Calcium</keyword>
<evidence type="ECO:0000313" key="18">
    <source>
        <dbReference type="EMBL" id="CDW80492.1"/>
    </source>
</evidence>
<dbReference type="EC" id="3.2.1.1" evidence="4"/>
<dbReference type="Gene3D" id="2.60.40.1180">
    <property type="entry name" value="Golgi alpha-mannosidase II"/>
    <property type="match status" value="1"/>
</dbReference>
<keyword evidence="15" id="KW-1133">Transmembrane helix</keyword>
<reference evidence="18 19" key="1">
    <citation type="submission" date="2014-06" db="EMBL/GenBank/DDBJ databases">
        <authorList>
            <person name="Swart Estienne"/>
        </authorList>
    </citation>
    <scope>NUCLEOTIDE SEQUENCE [LARGE SCALE GENOMIC DNA]</scope>
    <source>
        <strain evidence="18 19">130c</strain>
    </source>
</reference>
<dbReference type="GO" id="GO:0005975">
    <property type="term" value="P:carbohydrate metabolic process"/>
    <property type="evidence" value="ECO:0007669"/>
    <property type="project" value="InterPro"/>
</dbReference>
<evidence type="ECO:0000256" key="15">
    <source>
        <dbReference type="SAM" id="Phobius"/>
    </source>
</evidence>
<comment type="catalytic activity">
    <reaction evidence="1">
        <text>Endohydrolysis of (1-&gt;4)-alpha-D-glucosidic linkages in polysaccharides containing three or more (1-&gt;4)-alpha-linked D-glucose units.</text>
        <dbReference type="EC" id="3.2.1.1"/>
    </reaction>
</comment>
<keyword evidence="6 16" id="KW-0732">Signal</keyword>
<feature type="binding site" evidence="14">
    <location>
        <position position="214"/>
    </location>
    <ligand>
        <name>substrate</name>
    </ligand>
</feature>
<evidence type="ECO:0000256" key="6">
    <source>
        <dbReference type="ARBA" id="ARBA00022729"/>
    </source>
</evidence>
<accession>A0A078AG76</accession>
<protein>
    <recommendedName>
        <fullName evidence="4">alpha-amylase</fullName>
        <ecNumber evidence="4">3.2.1.1</ecNumber>
    </recommendedName>
</protein>
<feature type="chain" id="PRO_5001729427" description="alpha-amylase" evidence="16">
    <location>
        <begin position="22"/>
        <end position="542"/>
    </location>
</feature>
<dbReference type="PANTHER" id="PTHR10357">
    <property type="entry name" value="ALPHA-AMYLASE FAMILY MEMBER"/>
    <property type="match status" value="1"/>
</dbReference>
<keyword evidence="9" id="KW-0119">Carbohydrate metabolism</keyword>
<proteinExistence type="inferred from homology"/>
<dbReference type="InParanoid" id="A0A078AG76"/>
<comment type="similarity">
    <text evidence="3">Belongs to the glycosyl hydrolase 13 family.</text>
</comment>
<keyword evidence="15" id="KW-0812">Transmembrane</keyword>
<evidence type="ECO:0000313" key="19">
    <source>
        <dbReference type="Proteomes" id="UP000039865"/>
    </source>
</evidence>
<evidence type="ECO:0000256" key="11">
    <source>
        <dbReference type="PIRSR" id="PIRSR001024-1"/>
    </source>
</evidence>
<comment type="cofactor">
    <cofactor evidence="2">
        <name>Ca(2+)</name>
        <dbReference type="ChEBI" id="CHEBI:29108"/>
    </cofactor>
</comment>
<dbReference type="PIRSF" id="PIRSF001024">
    <property type="entry name" value="Alph-amyl_fung"/>
    <property type="match status" value="1"/>
</dbReference>
<feature type="binding site" evidence="14">
    <location>
        <position position="365"/>
    </location>
    <ligand>
        <name>substrate</name>
    </ligand>
</feature>
<feature type="active site" description="Proton donor" evidence="11">
    <location>
        <position position="243"/>
    </location>
</feature>
<dbReference type="InterPro" id="IPR013780">
    <property type="entry name" value="Glyco_hydro_b"/>
</dbReference>
<organism evidence="18 19">
    <name type="scientific">Stylonychia lemnae</name>
    <name type="common">Ciliate</name>
    <dbReference type="NCBI Taxonomy" id="5949"/>
    <lineage>
        <taxon>Eukaryota</taxon>
        <taxon>Sar</taxon>
        <taxon>Alveolata</taxon>
        <taxon>Ciliophora</taxon>
        <taxon>Intramacronucleata</taxon>
        <taxon>Spirotrichea</taxon>
        <taxon>Stichotrichia</taxon>
        <taxon>Sporadotrichida</taxon>
        <taxon>Oxytrichidae</taxon>
        <taxon>Stylonychinae</taxon>
        <taxon>Stylonychia</taxon>
    </lineage>
</organism>
<dbReference type="InterPro" id="IPR013777">
    <property type="entry name" value="A-amylase-like"/>
</dbReference>
<keyword evidence="13" id="KW-1015">Disulfide bond</keyword>
<evidence type="ECO:0000256" key="3">
    <source>
        <dbReference type="ARBA" id="ARBA00008061"/>
    </source>
</evidence>
<feature type="signal peptide" evidence="16">
    <location>
        <begin position="1"/>
        <end position="21"/>
    </location>
</feature>
<gene>
    <name evidence="18" type="primary">Contig11178.g11941</name>
    <name evidence="18" type="ORF">STYLEM_9491</name>
</gene>
<dbReference type="InterPro" id="IPR017853">
    <property type="entry name" value="GH"/>
</dbReference>
<dbReference type="GO" id="GO:0005509">
    <property type="term" value="F:calcium ion binding"/>
    <property type="evidence" value="ECO:0007669"/>
    <property type="project" value="InterPro"/>
</dbReference>
<evidence type="ECO:0000259" key="17">
    <source>
        <dbReference type="SMART" id="SM00642"/>
    </source>
</evidence>
<evidence type="ECO:0000256" key="4">
    <source>
        <dbReference type="ARBA" id="ARBA00012595"/>
    </source>
</evidence>
<feature type="binding site" evidence="14">
    <location>
        <position position="311"/>
    </location>
    <ligand>
        <name>substrate</name>
    </ligand>
</feature>
<evidence type="ECO:0000256" key="12">
    <source>
        <dbReference type="PIRSR" id="PIRSR001024-2"/>
    </source>
</evidence>
<feature type="disulfide bond" evidence="13">
    <location>
        <begin position="48"/>
        <end position="55"/>
    </location>
</feature>
<dbReference type="SMART" id="SM00642">
    <property type="entry name" value="Aamy"/>
    <property type="match status" value="1"/>
</dbReference>
<dbReference type="Proteomes" id="UP000039865">
    <property type="component" value="Unassembled WGS sequence"/>
</dbReference>
<keyword evidence="19" id="KW-1185">Reference proteome</keyword>
<evidence type="ECO:0000256" key="13">
    <source>
        <dbReference type="PIRSR" id="PIRSR001024-4"/>
    </source>
</evidence>
<evidence type="ECO:0000256" key="16">
    <source>
        <dbReference type="SAM" id="SignalP"/>
    </source>
</evidence>
<feature type="binding site" evidence="14">
    <location>
        <position position="133"/>
    </location>
    <ligand>
        <name>substrate</name>
    </ligand>
</feature>
<evidence type="ECO:0000256" key="9">
    <source>
        <dbReference type="ARBA" id="ARBA00023277"/>
    </source>
</evidence>
<dbReference type="PANTHER" id="PTHR10357:SF215">
    <property type="entry name" value="ALPHA-AMYLASE 1"/>
    <property type="match status" value="1"/>
</dbReference>
<keyword evidence="5" id="KW-0479">Metal-binding</keyword>
<evidence type="ECO:0000256" key="14">
    <source>
        <dbReference type="PIRSR" id="PIRSR001024-5"/>
    </source>
</evidence>
<sequence>MKSFKLISIYIISLLFQVSYTLKANGWKSQSIYQVLTDRIVIDGEPKCATLKEYCGGTFNDLIQLLPHIIDLGFTAIYISPFIENTELGYHGYWAQNIYKVNSNFGTEQELKRFIAKAHEQQILVMVDVVFNHVGYVPEGKVFDDIVPFNKDKHYHEQCEISPQDFETNNIHAIENCRLFGLPDLNTESDEVKDLLFNWIRNDVVLKYGFDGIRIDTVRHVNKRFWQELNLVLSGTNTFAIGEVSSQSPSIVGDYQTQAGLDSVLDFPLYHKMNEVFAKRYPIASLQEQYMNQKNYFSDMSLLGVFVDCHDEARLFNKLSRFAADKEDLALGLNALTYAFMSYGIPILYYGTEGRLNGGSDPLNREIYNPFKEGAVDQTMAKYIKVLNQVRSSHETYNYEPEFKQSGQDTLIFNKGPEVLVIVTNTENVHQTMFLQNHPFKQGDKLCNAFSDWDCVTVDENKRIKITIIHGYPKIYILNNELPPDQNRLNFYQGLFKNAMIVIFFIVMANILHFSGILNMITGGNHIPFKHDHNHHNDHKRL</sequence>
<keyword evidence="7" id="KW-0378">Hydrolase</keyword>
<keyword evidence="15" id="KW-0472">Membrane</keyword>
<evidence type="ECO:0000256" key="5">
    <source>
        <dbReference type="ARBA" id="ARBA00022723"/>
    </source>
</evidence>
<feature type="domain" description="Glycosyl hydrolase family 13 catalytic" evidence="17">
    <location>
        <begin position="34"/>
        <end position="391"/>
    </location>
</feature>
<dbReference type="GO" id="GO:0004556">
    <property type="term" value="F:alpha-amylase activity"/>
    <property type="evidence" value="ECO:0007669"/>
    <property type="project" value="UniProtKB-EC"/>
</dbReference>
<feature type="binding site" evidence="14">
    <location>
        <position position="94"/>
    </location>
    <ligand>
        <name>substrate</name>
    </ligand>
</feature>
<name>A0A078AG76_STYLE</name>
<keyword evidence="10" id="KW-0326">Glycosidase</keyword>
<evidence type="ECO:0000256" key="8">
    <source>
        <dbReference type="ARBA" id="ARBA00022837"/>
    </source>
</evidence>
<feature type="site" description="Transition state stabilizer" evidence="12">
    <location>
        <position position="311"/>
    </location>
</feature>
<dbReference type="Gene3D" id="3.20.20.80">
    <property type="entry name" value="Glycosidases"/>
    <property type="match status" value="1"/>
</dbReference>
<dbReference type="InterPro" id="IPR006047">
    <property type="entry name" value="GH13_cat_dom"/>
</dbReference>
<evidence type="ECO:0000256" key="2">
    <source>
        <dbReference type="ARBA" id="ARBA00001913"/>
    </source>
</evidence>
<feature type="transmembrane region" description="Helical" evidence="15">
    <location>
        <begin position="499"/>
        <end position="521"/>
    </location>
</feature>
<dbReference type="AlphaFoldDB" id="A0A078AG76"/>
<feature type="active site" description="Nucleophile" evidence="11">
    <location>
        <position position="216"/>
    </location>
</feature>
<evidence type="ECO:0000256" key="10">
    <source>
        <dbReference type="ARBA" id="ARBA00023295"/>
    </source>
</evidence>
<dbReference type="EMBL" id="CCKQ01009025">
    <property type="protein sequence ID" value="CDW80492.1"/>
    <property type="molecule type" value="Genomic_DNA"/>
</dbReference>